<evidence type="ECO:0000313" key="3">
    <source>
        <dbReference type="Proteomes" id="UP001459277"/>
    </source>
</evidence>
<sequence>MGIGIVEDRRQWESESSRSSPMGSESSTMLRMGIIEIVKIVANGIVANGVANGIANGVANGLNGVAGCTNRRRKWRRQMHKSASRMGSGLNGVANRCREWVLRISDLKKRRRRRLHEIGDMILLLFLLGFVERITSVDLAVVAKAIDSGFIPISLNYLIYDNDTSKLEIIIGPPVLLKINFSRQTNNHRGFINHFMVRISFHSEITAEGRRITKLDQILLNGNNVPILVLGGSPDP</sequence>
<evidence type="ECO:0000313" key="2">
    <source>
        <dbReference type="EMBL" id="KAL0003961.1"/>
    </source>
</evidence>
<reference evidence="2 3" key="1">
    <citation type="submission" date="2024-01" db="EMBL/GenBank/DDBJ databases">
        <title>A telomere-to-telomere, gap-free genome of sweet tea (Lithocarpus litseifolius).</title>
        <authorList>
            <person name="Zhou J."/>
        </authorList>
    </citation>
    <scope>NUCLEOTIDE SEQUENCE [LARGE SCALE GENOMIC DNA]</scope>
    <source>
        <strain evidence="2">Zhou-2022a</strain>
        <tissue evidence="2">Leaf</tissue>
    </source>
</reference>
<keyword evidence="3" id="KW-1185">Reference proteome</keyword>
<protein>
    <submittedName>
        <fullName evidence="2">Uncharacterized protein</fullName>
    </submittedName>
</protein>
<proteinExistence type="predicted"/>
<feature type="compositionally biased region" description="Basic and acidic residues" evidence="1">
    <location>
        <begin position="1"/>
        <end position="16"/>
    </location>
</feature>
<dbReference type="Proteomes" id="UP001459277">
    <property type="component" value="Unassembled WGS sequence"/>
</dbReference>
<comment type="caution">
    <text evidence="2">The sequence shown here is derived from an EMBL/GenBank/DDBJ whole genome shotgun (WGS) entry which is preliminary data.</text>
</comment>
<feature type="compositionally biased region" description="Low complexity" evidence="1">
    <location>
        <begin position="17"/>
        <end position="26"/>
    </location>
</feature>
<evidence type="ECO:0000256" key="1">
    <source>
        <dbReference type="SAM" id="MobiDB-lite"/>
    </source>
</evidence>
<name>A0AAW2D413_9ROSI</name>
<dbReference type="EMBL" id="JAZDWU010000004">
    <property type="protein sequence ID" value="KAL0003961.1"/>
    <property type="molecule type" value="Genomic_DNA"/>
</dbReference>
<feature type="region of interest" description="Disordered" evidence="1">
    <location>
        <begin position="1"/>
        <end position="26"/>
    </location>
</feature>
<dbReference type="AlphaFoldDB" id="A0AAW2D413"/>
<accession>A0AAW2D413</accession>
<gene>
    <name evidence="2" type="ORF">SO802_011522</name>
</gene>
<organism evidence="2 3">
    <name type="scientific">Lithocarpus litseifolius</name>
    <dbReference type="NCBI Taxonomy" id="425828"/>
    <lineage>
        <taxon>Eukaryota</taxon>
        <taxon>Viridiplantae</taxon>
        <taxon>Streptophyta</taxon>
        <taxon>Embryophyta</taxon>
        <taxon>Tracheophyta</taxon>
        <taxon>Spermatophyta</taxon>
        <taxon>Magnoliopsida</taxon>
        <taxon>eudicotyledons</taxon>
        <taxon>Gunneridae</taxon>
        <taxon>Pentapetalae</taxon>
        <taxon>rosids</taxon>
        <taxon>fabids</taxon>
        <taxon>Fagales</taxon>
        <taxon>Fagaceae</taxon>
        <taxon>Lithocarpus</taxon>
    </lineage>
</organism>